<dbReference type="KEGG" id="bcom:BAUCODRAFT_419730"/>
<dbReference type="GeneID" id="19114159"/>
<sequence>MQRYGEVAVTHFRHMARRITFAVSQQAQPSMLTPEPHGFQESCKPVLELGNAGPAFFLHRDLGLCIVRLYLLTFRSASSSTIAPFAFHTWSIVTAALASTRHLLLLLLSPSGVAGFEAAVQ</sequence>
<accession>M2MNN1</accession>
<keyword evidence="2" id="KW-1185">Reference proteome</keyword>
<name>M2MNN1_BAUPA</name>
<dbReference type="AlphaFoldDB" id="M2MNN1"/>
<proteinExistence type="predicted"/>
<dbReference type="Proteomes" id="UP000011761">
    <property type="component" value="Unassembled WGS sequence"/>
</dbReference>
<dbReference type="EMBL" id="KB445553">
    <property type="protein sequence ID" value="EMC98296.1"/>
    <property type="molecule type" value="Genomic_DNA"/>
</dbReference>
<dbReference type="RefSeq" id="XP_007674988.1">
    <property type="nucleotide sequence ID" value="XM_007676798.1"/>
</dbReference>
<protein>
    <submittedName>
        <fullName evidence="1">Uncharacterized protein</fullName>
    </submittedName>
</protein>
<dbReference type="HOGENOM" id="CLU_2037605_0_0_1"/>
<gene>
    <name evidence="1" type="ORF">BAUCODRAFT_419730</name>
</gene>
<evidence type="ECO:0000313" key="1">
    <source>
        <dbReference type="EMBL" id="EMC98296.1"/>
    </source>
</evidence>
<organism evidence="1 2">
    <name type="scientific">Baudoinia panamericana (strain UAMH 10762)</name>
    <name type="common">Angels' share fungus</name>
    <name type="synonym">Baudoinia compniacensis (strain UAMH 10762)</name>
    <dbReference type="NCBI Taxonomy" id="717646"/>
    <lineage>
        <taxon>Eukaryota</taxon>
        <taxon>Fungi</taxon>
        <taxon>Dikarya</taxon>
        <taxon>Ascomycota</taxon>
        <taxon>Pezizomycotina</taxon>
        <taxon>Dothideomycetes</taxon>
        <taxon>Dothideomycetidae</taxon>
        <taxon>Mycosphaerellales</taxon>
        <taxon>Teratosphaeriaceae</taxon>
        <taxon>Baudoinia</taxon>
    </lineage>
</organism>
<reference evidence="1 2" key="1">
    <citation type="journal article" date="2012" name="PLoS Pathog.">
        <title>Diverse lifestyles and strategies of plant pathogenesis encoded in the genomes of eighteen Dothideomycetes fungi.</title>
        <authorList>
            <person name="Ohm R.A."/>
            <person name="Feau N."/>
            <person name="Henrissat B."/>
            <person name="Schoch C.L."/>
            <person name="Horwitz B.A."/>
            <person name="Barry K.W."/>
            <person name="Condon B.J."/>
            <person name="Copeland A.C."/>
            <person name="Dhillon B."/>
            <person name="Glaser F."/>
            <person name="Hesse C.N."/>
            <person name="Kosti I."/>
            <person name="LaButti K."/>
            <person name="Lindquist E.A."/>
            <person name="Lucas S."/>
            <person name="Salamov A.A."/>
            <person name="Bradshaw R.E."/>
            <person name="Ciuffetti L."/>
            <person name="Hamelin R.C."/>
            <person name="Kema G.H.J."/>
            <person name="Lawrence C."/>
            <person name="Scott J.A."/>
            <person name="Spatafora J.W."/>
            <person name="Turgeon B.G."/>
            <person name="de Wit P.J.G.M."/>
            <person name="Zhong S."/>
            <person name="Goodwin S.B."/>
            <person name="Grigoriev I.V."/>
        </authorList>
    </citation>
    <scope>NUCLEOTIDE SEQUENCE [LARGE SCALE GENOMIC DNA]</scope>
    <source>
        <strain evidence="1 2">UAMH 10762</strain>
    </source>
</reference>
<evidence type="ECO:0000313" key="2">
    <source>
        <dbReference type="Proteomes" id="UP000011761"/>
    </source>
</evidence>